<dbReference type="AlphaFoldDB" id="I3TD83"/>
<organism evidence="3 4">
    <name type="scientific">Thermogladius calderae (strain DSM 22663 / VKM B-2946 / 1633)</name>
    <dbReference type="NCBI Taxonomy" id="1184251"/>
    <lineage>
        <taxon>Archaea</taxon>
        <taxon>Thermoproteota</taxon>
        <taxon>Thermoprotei</taxon>
        <taxon>Desulfurococcales</taxon>
        <taxon>Desulfurococcaceae</taxon>
        <taxon>Thermogladius</taxon>
    </lineage>
</organism>
<dbReference type="PANTHER" id="PTHR30486">
    <property type="entry name" value="TWITCHING MOTILITY PROTEIN PILT"/>
    <property type="match status" value="1"/>
</dbReference>
<name>I3TD83_THEC1</name>
<feature type="domain" description="Bacterial type II secretion system protein E" evidence="2">
    <location>
        <begin position="219"/>
        <end position="379"/>
    </location>
</feature>
<dbReference type="STRING" id="1184251.TCELL_0296"/>
<dbReference type="CDD" id="cd01130">
    <property type="entry name" value="VirB11-like_ATPase"/>
    <property type="match status" value="1"/>
</dbReference>
<evidence type="ECO:0000256" key="1">
    <source>
        <dbReference type="ARBA" id="ARBA00006611"/>
    </source>
</evidence>
<dbReference type="GeneID" id="13012580"/>
<dbReference type="eggNOG" id="arCOG01817">
    <property type="taxonomic scope" value="Archaea"/>
</dbReference>
<protein>
    <submittedName>
        <fullName evidence="3">Type II secretion system protein E</fullName>
    </submittedName>
</protein>
<dbReference type="Proteomes" id="UP000005270">
    <property type="component" value="Chromosome"/>
</dbReference>
<evidence type="ECO:0000259" key="2">
    <source>
        <dbReference type="Pfam" id="PF00437"/>
    </source>
</evidence>
<evidence type="ECO:0000313" key="4">
    <source>
        <dbReference type="Proteomes" id="UP000005270"/>
    </source>
</evidence>
<comment type="similarity">
    <text evidence="1">Belongs to the GSP E family.</text>
</comment>
<dbReference type="SUPFAM" id="SSF52540">
    <property type="entry name" value="P-loop containing nucleoside triphosphate hydrolases"/>
    <property type="match status" value="1"/>
</dbReference>
<dbReference type="EMBL" id="CP003531">
    <property type="protein sequence ID" value="AFK50721.1"/>
    <property type="molecule type" value="Genomic_DNA"/>
</dbReference>
<dbReference type="OrthoDB" id="33500at2157"/>
<accession>I3TD83</accession>
<dbReference type="HOGENOM" id="CLU_005379_2_2_2"/>
<dbReference type="PANTHER" id="PTHR30486:SF6">
    <property type="entry name" value="TYPE IV PILUS RETRACTATION ATPASE PILT"/>
    <property type="match status" value="1"/>
</dbReference>
<sequence>MFKNLLALGMFSQATYKQKNFFSKLVQDYLSSTIYDKVEVNKVFEEYTVGGVVKVLVAEGGDGFLYYLVEEPPLDETEVEVLGHVLSKGVECVDVECLTTEVNGKLKGLSKESVSRVYYHYAKIVTGYGPLYPILLDPLVEEVALNSLDRRVWVIHRTISHYGWVKTNLLVREGFVDKVALSLSRKVKKHVSLASPIAEGLTKEGYRVSVIFGGDVSRKGSSVVIRKRPEKPWTLTQLINQGVLNSLIAAYLWLVIELKGWVIVAGGVGAGKTTLLQGLLNLIPYNRRVVTIEDTPELFLSSEQWDPLVERVSVIDPGTNIDMYGLLKASLRRRPDYIVVGEVRGVEARVLVQASRLGHGVLNTIHGDSPDSVLKRLTAYPISIPKNLLGNIWSIVIVEQTGYGRRVTRVSEITEKVDVVDVAWFERGVFKPLDVGEMASRSLRLEDRMGARGLVKELTERSLFLERLVSNGVFEETKLARMINEFYRSRGLLGGN</sequence>
<dbReference type="GO" id="GO:0016887">
    <property type="term" value="F:ATP hydrolysis activity"/>
    <property type="evidence" value="ECO:0007669"/>
    <property type="project" value="InterPro"/>
</dbReference>
<dbReference type="InterPro" id="IPR050921">
    <property type="entry name" value="T4SS_GSP_E_ATPase"/>
</dbReference>
<dbReference type="Pfam" id="PF00437">
    <property type="entry name" value="T2SSE"/>
    <property type="match status" value="1"/>
</dbReference>
<keyword evidence="4" id="KW-1185">Reference proteome</keyword>
<dbReference type="InterPro" id="IPR027417">
    <property type="entry name" value="P-loop_NTPase"/>
</dbReference>
<dbReference type="Gene3D" id="3.40.50.300">
    <property type="entry name" value="P-loop containing nucleotide triphosphate hydrolases"/>
    <property type="match status" value="1"/>
</dbReference>
<gene>
    <name evidence="3" type="ordered locus">TCELL_0296</name>
</gene>
<dbReference type="RefSeq" id="WP_014736971.1">
    <property type="nucleotide sequence ID" value="NC_017954.1"/>
</dbReference>
<dbReference type="InParanoid" id="I3TD83"/>
<dbReference type="Gene3D" id="3.30.450.380">
    <property type="match status" value="1"/>
</dbReference>
<dbReference type="InterPro" id="IPR001482">
    <property type="entry name" value="T2SS/T4SS_dom"/>
</dbReference>
<dbReference type="KEGG" id="thg:TCELL_0296"/>
<reference evidence="3 4" key="1">
    <citation type="journal article" date="2012" name="J. Bacteriol.">
        <title>Complete genome sequence of the hyperthermophilic cellulolytic Crenarchaeon 'Thermogladius cellulolyticus' 1633.</title>
        <authorList>
            <person name="Mardanov A.V."/>
            <person name="Kochetkova T.V."/>
            <person name="Beletsky A.V."/>
            <person name="Bonch-Osmolovskaya E.A."/>
            <person name="Ravin N.V."/>
            <person name="Skryabin K.G."/>
        </authorList>
    </citation>
    <scope>NUCLEOTIDE SEQUENCE [LARGE SCALE GENOMIC DNA]</scope>
    <source>
        <strain evidence="4">DSM 22663 / VKM B-2946 / 1633</strain>
    </source>
</reference>
<evidence type="ECO:0000313" key="3">
    <source>
        <dbReference type="EMBL" id="AFK50721.1"/>
    </source>
</evidence>
<proteinExistence type="inferred from homology"/>